<organism evidence="2 3">
    <name type="scientific">Archangium violaceum Cb vi76</name>
    <dbReference type="NCBI Taxonomy" id="1406225"/>
    <lineage>
        <taxon>Bacteria</taxon>
        <taxon>Pseudomonadati</taxon>
        <taxon>Myxococcota</taxon>
        <taxon>Myxococcia</taxon>
        <taxon>Myxococcales</taxon>
        <taxon>Cystobacterineae</taxon>
        <taxon>Archangiaceae</taxon>
        <taxon>Archangium</taxon>
    </lineage>
</organism>
<feature type="chain" id="PRO_5001781571" description="Lipoprotein" evidence="1">
    <location>
        <begin position="25"/>
        <end position="347"/>
    </location>
</feature>
<feature type="signal peptide" evidence="1">
    <location>
        <begin position="1"/>
        <end position="24"/>
    </location>
</feature>
<evidence type="ECO:0000313" key="3">
    <source>
        <dbReference type="Proteomes" id="UP000028547"/>
    </source>
</evidence>
<proteinExistence type="predicted"/>
<comment type="caution">
    <text evidence="2">The sequence shown here is derived from an EMBL/GenBank/DDBJ whole genome shotgun (WGS) entry which is preliminary data.</text>
</comment>
<dbReference type="Proteomes" id="UP000028547">
    <property type="component" value="Unassembled WGS sequence"/>
</dbReference>
<evidence type="ECO:0000256" key="1">
    <source>
        <dbReference type="SAM" id="SignalP"/>
    </source>
</evidence>
<reference evidence="2 3" key="1">
    <citation type="submission" date="2014-07" db="EMBL/GenBank/DDBJ databases">
        <title>Draft Genome Sequence of Gephyronic Acid Producer, Cystobacter violaceus Strain Cb vi76.</title>
        <authorList>
            <person name="Stevens D.C."/>
            <person name="Young J."/>
            <person name="Carmichael R."/>
            <person name="Tan J."/>
            <person name="Taylor R.E."/>
        </authorList>
    </citation>
    <scope>NUCLEOTIDE SEQUENCE [LARGE SCALE GENOMIC DNA]</scope>
    <source>
        <strain evidence="2 3">Cb vi76</strain>
    </source>
</reference>
<name>A0A084SJ20_9BACT</name>
<protein>
    <recommendedName>
        <fullName evidence="4">Lipoprotein</fullName>
    </recommendedName>
</protein>
<evidence type="ECO:0008006" key="4">
    <source>
        <dbReference type="Google" id="ProtNLM"/>
    </source>
</evidence>
<gene>
    <name evidence="2" type="ORF">Q664_41280</name>
</gene>
<keyword evidence="1" id="KW-0732">Signal</keyword>
<dbReference type="PROSITE" id="PS51257">
    <property type="entry name" value="PROKAR_LIPOPROTEIN"/>
    <property type="match status" value="1"/>
</dbReference>
<evidence type="ECO:0000313" key="2">
    <source>
        <dbReference type="EMBL" id="KFA88455.1"/>
    </source>
</evidence>
<dbReference type="EMBL" id="JPMI01000291">
    <property type="protein sequence ID" value="KFA88455.1"/>
    <property type="molecule type" value="Genomic_DNA"/>
</dbReference>
<sequence length="347" mass="38520">MTPLKSSGVTAMKRLFALSVLVMACGGGSELPEPVLTTEQTAQEIQLEATEGERGFSHGVRGATFCDYKLYPTLPVDLAPAIIERDRMYMSAQPGVLFKYLPLRLPTATDPHLYSGGRYLLDTVKHAEEYAWWAPNEYRLDGVVFKDRSYFASTECTAYSVIGLKDFKDLRNRQHVVRTERFALPRGNHRGYLEARWKDLMSEAKARGLASVWLVYNPEKRLAAFVYTMERVGPVTPGVPDFASASALESAPSLGAHLARRDWVKTQDVTHFVWGLWFRFAPGDRGQPTLWPNAFALPTPFSGDGLCLVSAGENHKNSPSDCPPRCGNAIADRGETSVNCPSDVRDI</sequence>
<accession>A0A084SJ20</accession>
<dbReference type="AlphaFoldDB" id="A0A084SJ20"/>